<evidence type="ECO:0000256" key="1">
    <source>
        <dbReference type="ARBA" id="ARBA00001941"/>
    </source>
</evidence>
<dbReference type="InterPro" id="IPR036264">
    <property type="entry name" value="Bact_exopeptidase_dim_dom"/>
</dbReference>
<evidence type="ECO:0000313" key="16">
    <source>
        <dbReference type="EMBL" id="GAK47469.1"/>
    </source>
</evidence>
<comment type="catalytic activity">
    <reaction evidence="14">
        <text>N-succinyl-(2S,6S)-2,6-diaminopimelate + H2O = (2S,6S)-2,6-diaminopimelate + succinate</text>
        <dbReference type="Rhea" id="RHEA:22608"/>
        <dbReference type="ChEBI" id="CHEBI:15377"/>
        <dbReference type="ChEBI" id="CHEBI:30031"/>
        <dbReference type="ChEBI" id="CHEBI:57609"/>
        <dbReference type="ChEBI" id="CHEBI:58087"/>
        <dbReference type="EC" id="3.5.1.18"/>
    </reaction>
</comment>
<comment type="pathway">
    <text evidence="3">Amino-acid biosynthesis; L-lysine biosynthesis via DAP pathway; LL-2,6-diaminopimelate from (S)-tetrahydrodipicolinate (succinylase route): step 3/3.</text>
</comment>
<dbReference type="InterPro" id="IPR002933">
    <property type="entry name" value="Peptidase_M20"/>
</dbReference>
<feature type="domain" description="Peptidase M20 dimerisation" evidence="15">
    <location>
        <begin position="172"/>
        <end position="276"/>
    </location>
</feature>
<dbReference type="NCBIfam" id="TIGR01910">
    <property type="entry name" value="DapE-ArgE"/>
    <property type="match status" value="1"/>
</dbReference>
<dbReference type="STRING" id="1291743.LOSG293_070080"/>
<evidence type="ECO:0000256" key="2">
    <source>
        <dbReference type="ARBA" id="ARBA00001947"/>
    </source>
</evidence>
<dbReference type="Gene3D" id="3.40.630.10">
    <property type="entry name" value="Zn peptidases"/>
    <property type="match status" value="1"/>
</dbReference>
<dbReference type="Pfam" id="PF07687">
    <property type="entry name" value="M20_dimer"/>
    <property type="match status" value="1"/>
</dbReference>
<dbReference type="OrthoDB" id="9792335at2"/>
<keyword evidence="12" id="KW-0457">Lysine biosynthesis</keyword>
<dbReference type="GO" id="GO:0019877">
    <property type="term" value="P:diaminopimelate biosynthetic process"/>
    <property type="evidence" value="ECO:0007669"/>
    <property type="project" value="UniProtKB-KW"/>
</dbReference>
<dbReference type="GO" id="GO:0009089">
    <property type="term" value="P:lysine biosynthetic process via diaminopimelate"/>
    <property type="evidence" value="ECO:0007669"/>
    <property type="project" value="UniProtKB-UniPathway"/>
</dbReference>
<keyword evidence="7" id="KW-0028">Amino-acid biosynthesis</keyword>
<evidence type="ECO:0000313" key="17">
    <source>
        <dbReference type="Proteomes" id="UP000028700"/>
    </source>
</evidence>
<reference evidence="16" key="1">
    <citation type="journal article" date="2014" name="Genome Announc.">
        <title>Draft Genome Sequence of Lactobacillus oryzae Strain SG293T.</title>
        <authorList>
            <person name="Tanizawa Y."/>
            <person name="Fujisawa T."/>
            <person name="Mochizuki T."/>
            <person name="Kaminuma E."/>
            <person name="Nakamura Y."/>
            <person name="Tohno M."/>
        </authorList>
    </citation>
    <scope>NUCLEOTIDE SEQUENCE [LARGE SCALE GENOMIC DNA]</scope>
    <source>
        <strain evidence="16">SG293</strain>
    </source>
</reference>
<evidence type="ECO:0000256" key="3">
    <source>
        <dbReference type="ARBA" id="ARBA00005130"/>
    </source>
</evidence>
<protein>
    <recommendedName>
        <fullName evidence="6">Probable succinyl-diaminopimelate desuccinylase</fullName>
        <ecNumber evidence="5">3.5.1.18</ecNumber>
    </recommendedName>
</protein>
<dbReference type="RefSeq" id="WP_034526806.1">
    <property type="nucleotide sequence ID" value="NZ_BBJM01000007.1"/>
</dbReference>
<keyword evidence="11" id="KW-0220">Diaminopimelate biosynthesis</keyword>
<organism evidence="16 17">
    <name type="scientific">Secundilactobacillus oryzae JCM 18671</name>
    <dbReference type="NCBI Taxonomy" id="1291743"/>
    <lineage>
        <taxon>Bacteria</taxon>
        <taxon>Bacillati</taxon>
        <taxon>Bacillota</taxon>
        <taxon>Bacilli</taxon>
        <taxon>Lactobacillales</taxon>
        <taxon>Lactobacillaceae</taxon>
        <taxon>Secundilactobacillus</taxon>
    </lineage>
</organism>
<evidence type="ECO:0000259" key="15">
    <source>
        <dbReference type="Pfam" id="PF07687"/>
    </source>
</evidence>
<comment type="similarity">
    <text evidence="4">Belongs to the peptidase M20A family.</text>
</comment>
<accession>A0A081BHF1</accession>
<proteinExistence type="inferred from homology"/>
<dbReference type="InterPro" id="IPR011650">
    <property type="entry name" value="Peptidase_M20_dimer"/>
</dbReference>
<dbReference type="SUPFAM" id="SSF53187">
    <property type="entry name" value="Zn-dependent exopeptidases"/>
    <property type="match status" value="1"/>
</dbReference>
<evidence type="ECO:0000256" key="5">
    <source>
        <dbReference type="ARBA" id="ARBA00011921"/>
    </source>
</evidence>
<dbReference type="NCBIfam" id="NF006365">
    <property type="entry name" value="PRK08588.1"/>
    <property type="match status" value="1"/>
</dbReference>
<evidence type="ECO:0000256" key="8">
    <source>
        <dbReference type="ARBA" id="ARBA00022723"/>
    </source>
</evidence>
<dbReference type="Proteomes" id="UP000028700">
    <property type="component" value="Unassembled WGS sequence"/>
</dbReference>
<dbReference type="GO" id="GO:0046872">
    <property type="term" value="F:metal ion binding"/>
    <property type="evidence" value="ECO:0007669"/>
    <property type="project" value="UniProtKB-KW"/>
</dbReference>
<comment type="cofactor">
    <cofactor evidence="2">
        <name>Zn(2+)</name>
        <dbReference type="ChEBI" id="CHEBI:29105"/>
    </cofactor>
</comment>
<evidence type="ECO:0000256" key="13">
    <source>
        <dbReference type="ARBA" id="ARBA00023285"/>
    </source>
</evidence>
<evidence type="ECO:0000256" key="10">
    <source>
        <dbReference type="ARBA" id="ARBA00022833"/>
    </source>
</evidence>
<evidence type="ECO:0000256" key="14">
    <source>
        <dbReference type="ARBA" id="ARBA00051301"/>
    </source>
</evidence>
<evidence type="ECO:0000256" key="12">
    <source>
        <dbReference type="ARBA" id="ARBA00023154"/>
    </source>
</evidence>
<keyword evidence="9" id="KW-0378">Hydrolase</keyword>
<dbReference type="InterPro" id="IPR010182">
    <property type="entry name" value="ArgE/DapE"/>
</dbReference>
<dbReference type="eggNOG" id="COG0624">
    <property type="taxonomic scope" value="Bacteria"/>
</dbReference>
<dbReference type="EC" id="3.5.1.18" evidence="5"/>
<dbReference type="InterPro" id="IPR001261">
    <property type="entry name" value="ArgE/DapE_CS"/>
</dbReference>
<dbReference type="PANTHER" id="PTHR43808:SF8">
    <property type="entry name" value="PEPTIDASE M20 DIMERISATION DOMAIN-CONTAINING PROTEIN"/>
    <property type="match status" value="1"/>
</dbReference>
<name>A0A081BHF1_9LACO</name>
<evidence type="ECO:0000256" key="11">
    <source>
        <dbReference type="ARBA" id="ARBA00022915"/>
    </source>
</evidence>
<dbReference type="CDD" id="cd08659">
    <property type="entry name" value="M20_ArgE_DapE-like"/>
    <property type="match status" value="1"/>
</dbReference>
<sequence length="380" mass="40848">MNKQEKIEILQDLVKIDSQNNHEAQVAHYLQNLFEAHNIKATISEYAPDRANLVAEIGNPSSDQVLAFAGHLDTVSVGDRDLWTYPPLAAEIHDSKLYGRGSADMKSGLAAMVIAMIELNENVAPLKGRIRFIGTVGEENGAMGSRDLTIDGIADDLSGMVLGEPTSGRVVYAHNGSLNYTVSSTGKSVHSSMPEQGVNALTNLVQFVNAEATLFDDVASSPEVGPLVHSVTIFHSGDQVNSIPGSATLQGNIRPIPEFDNQAVIDRLNQAVDQLNEAPNMDLKLTINYSFKPVISQADSPFVQQIKHISDSVLGSEAPLAVIHGATDASEYTKSANQFPLVVLGAGSWNAAHRIDENVALDNYLAVLEIYKQIALKVLG</sequence>
<comment type="caution">
    <text evidence="16">The sequence shown here is derived from an EMBL/GenBank/DDBJ whole genome shotgun (WGS) entry which is preliminary data.</text>
</comment>
<dbReference type="InterPro" id="IPR050072">
    <property type="entry name" value="Peptidase_M20A"/>
</dbReference>
<evidence type="ECO:0000256" key="9">
    <source>
        <dbReference type="ARBA" id="ARBA00022801"/>
    </source>
</evidence>
<keyword evidence="17" id="KW-1185">Reference proteome</keyword>
<dbReference type="GO" id="GO:0009014">
    <property type="term" value="F:succinyl-diaminopimelate desuccinylase activity"/>
    <property type="evidence" value="ECO:0007669"/>
    <property type="project" value="UniProtKB-EC"/>
</dbReference>
<keyword evidence="13" id="KW-0170">Cobalt</keyword>
<evidence type="ECO:0000256" key="7">
    <source>
        <dbReference type="ARBA" id="ARBA00022605"/>
    </source>
</evidence>
<dbReference type="PANTHER" id="PTHR43808">
    <property type="entry name" value="ACETYLORNITHINE DEACETYLASE"/>
    <property type="match status" value="1"/>
</dbReference>
<keyword evidence="8" id="KW-0479">Metal-binding</keyword>
<dbReference type="EMBL" id="BBJM01000007">
    <property type="protein sequence ID" value="GAK47469.1"/>
    <property type="molecule type" value="Genomic_DNA"/>
</dbReference>
<dbReference type="Pfam" id="PF01546">
    <property type="entry name" value="Peptidase_M20"/>
    <property type="match status" value="1"/>
</dbReference>
<dbReference type="AlphaFoldDB" id="A0A081BHF1"/>
<dbReference type="Gene3D" id="3.30.70.360">
    <property type="match status" value="1"/>
</dbReference>
<keyword evidence="10" id="KW-0862">Zinc</keyword>
<evidence type="ECO:0000256" key="4">
    <source>
        <dbReference type="ARBA" id="ARBA00006247"/>
    </source>
</evidence>
<gene>
    <name evidence="16" type="ORF">LOSG293_070080</name>
</gene>
<dbReference type="UniPathway" id="UPA00034">
    <property type="reaction ID" value="UER00021"/>
</dbReference>
<comment type="cofactor">
    <cofactor evidence="1">
        <name>Co(2+)</name>
        <dbReference type="ChEBI" id="CHEBI:48828"/>
    </cofactor>
</comment>
<dbReference type="SUPFAM" id="SSF55031">
    <property type="entry name" value="Bacterial exopeptidase dimerisation domain"/>
    <property type="match status" value="1"/>
</dbReference>
<evidence type="ECO:0000256" key="6">
    <source>
        <dbReference type="ARBA" id="ARBA00016853"/>
    </source>
</evidence>
<dbReference type="PROSITE" id="PS00758">
    <property type="entry name" value="ARGE_DAPE_CPG2_1"/>
    <property type="match status" value="1"/>
</dbReference>